<dbReference type="KEGG" id="tpla:ElP_17250"/>
<organism evidence="2 3">
    <name type="scientific">Tautonia plasticadhaerens</name>
    <dbReference type="NCBI Taxonomy" id="2527974"/>
    <lineage>
        <taxon>Bacteria</taxon>
        <taxon>Pseudomonadati</taxon>
        <taxon>Planctomycetota</taxon>
        <taxon>Planctomycetia</taxon>
        <taxon>Isosphaerales</taxon>
        <taxon>Isosphaeraceae</taxon>
        <taxon>Tautonia</taxon>
    </lineage>
</organism>
<evidence type="ECO:0000313" key="2">
    <source>
        <dbReference type="EMBL" id="QDV33845.1"/>
    </source>
</evidence>
<reference evidence="2 3" key="1">
    <citation type="submission" date="2019-02" db="EMBL/GenBank/DDBJ databases">
        <title>Deep-cultivation of Planctomycetes and their phenomic and genomic characterization uncovers novel biology.</title>
        <authorList>
            <person name="Wiegand S."/>
            <person name="Jogler M."/>
            <person name="Boedeker C."/>
            <person name="Pinto D."/>
            <person name="Vollmers J."/>
            <person name="Rivas-Marin E."/>
            <person name="Kohn T."/>
            <person name="Peeters S.H."/>
            <person name="Heuer A."/>
            <person name="Rast P."/>
            <person name="Oberbeckmann S."/>
            <person name="Bunk B."/>
            <person name="Jeske O."/>
            <person name="Meyerdierks A."/>
            <person name="Storesund J.E."/>
            <person name="Kallscheuer N."/>
            <person name="Luecker S."/>
            <person name="Lage O.M."/>
            <person name="Pohl T."/>
            <person name="Merkel B.J."/>
            <person name="Hornburger P."/>
            <person name="Mueller R.-W."/>
            <person name="Bruemmer F."/>
            <person name="Labrenz M."/>
            <person name="Spormann A.M."/>
            <person name="Op den Camp H."/>
            <person name="Overmann J."/>
            <person name="Amann R."/>
            <person name="Jetten M.S.M."/>
            <person name="Mascher T."/>
            <person name="Medema M.H."/>
            <person name="Devos D.P."/>
            <person name="Kaster A.-K."/>
            <person name="Ovreas L."/>
            <person name="Rohde M."/>
            <person name="Galperin M.Y."/>
            <person name="Jogler C."/>
        </authorList>
    </citation>
    <scope>NUCLEOTIDE SEQUENCE [LARGE SCALE GENOMIC DNA]</scope>
    <source>
        <strain evidence="2 3">ElP</strain>
    </source>
</reference>
<gene>
    <name evidence="2" type="ORF">ElP_17250</name>
</gene>
<name>A0A518GZ30_9BACT</name>
<feature type="chain" id="PRO_5022217729" description="Lipoprotein" evidence="1">
    <location>
        <begin position="22"/>
        <end position="60"/>
    </location>
</feature>
<keyword evidence="1" id="KW-0732">Signal</keyword>
<dbReference type="PROSITE" id="PS51257">
    <property type="entry name" value="PROKAR_LIPOPROTEIN"/>
    <property type="match status" value="1"/>
</dbReference>
<keyword evidence="3" id="KW-1185">Reference proteome</keyword>
<accession>A0A518GZ30</accession>
<dbReference type="EMBL" id="CP036426">
    <property type="protein sequence ID" value="QDV33845.1"/>
    <property type="molecule type" value="Genomic_DNA"/>
</dbReference>
<sequence precursor="true">MARVFSLLLAAAVIVSMGVVGCGQSPPPATGEPFEPPKELDQMKAQMLENYKKGTVNKAQ</sequence>
<proteinExistence type="predicted"/>
<protein>
    <recommendedName>
        <fullName evidence="4">Lipoprotein</fullName>
    </recommendedName>
</protein>
<dbReference type="AlphaFoldDB" id="A0A518GZ30"/>
<evidence type="ECO:0000313" key="3">
    <source>
        <dbReference type="Proteomes" id="UP000317835"/>
    </source>
</evidence>
<evidence type="ECO:0000256" key="1">
    <source>
        <dbReference type="SAM" id="SignalP"/>
    </source>
</evidence>
<dbReference type="Proteomes" id="UP000317835">
    <property type="component" value="Chromosome"/>
</dbReference>
<dbReference type="RefSeq" id="WP_145268284.1">
    <property type="nucleotide sequence ID" value="NZ_CP036426.1"/>
</dbReference>
<evidence type="ECO:0008006" key="4">
    <source>
        <dbReference type="Google" id="ProtNLM"/>
    </source>
</evidence>
<feature type="signal peptide" evidence="1">
    <location>
        <begin position="1"/>
        <end position="21"/>
    </location>
</feature>